<dbReference type="GO" id="GO:0000272">
    <property type="term" value="P:polysaccharide catabolic process"/>
    <property type="evidence" value="ECO:0007669"/>
    <property type="project" value="UniProtKB-KW"/>
</dbReference>
<dbReference type="CDD" id="cd00063">
    <property type="entry name" value="FN3"/>
    <property type="match status" value="1"/>
</dbReference>
<dbReference type="PROSITE" id="PS50853">
    <property type="entry name" value="FN3"/>
    <property type="match status" value="1"/>
</dbReference>
<dbReference type="SUPFAM" id="SSF101908">
    <property type="entry name" value="Putative isomerase YbhE"/>
    <property type="match status" value="1"/>
</dbReference>
<sequence length="521" mass="53951">MNRTTPGGLAGRLGILGAALALTVTTWTGAQVLTGGEDAHALTPPVTITADELPTWQTNGIVWATAEADGVVFAGGTFSTVRPPGSPSGSNERQALNFVALDAATGAPTDCELRFTIGSGTATVRALTVSPDERTLYVGGSFGAVNGVGVSSLAAIDIATCSVKTGFRPAVPAPVHTIDVTDDTVYFGGDFTHIGGVSRGRFAAVSTADATLRAWNPRADEPGRAVEVLPGGERVAIGGDFDTVAGGTSSHALAVVNSGSGGLVKSYSGGFIHRNSVVKDITSDATGFYTANEGTGGGVFDGRIALNLSDLNQRWRDTCLGATQSLVVHKSVLYSGSHAHDCSSTGEFPDGRRRHLLAESVNNTKLLGWLPDTNDGLVEAIGPRALTLSTVGTTDYMWVGGTFTTVNGKAQQGLTRFASSPDTGVPWVPDQVTGSASGGNVTLNWRSSIDLDDSKLTYRVYRNNSATPIGTVEGESMPWRRPTLTFTDTSVTRGQPYTYRITATDGAGNTSGLSSTVTVTP</sequence>
<dbReference type="Gene3D" id="2.60.40.10">
    <property type="entry name" value="Immunoglobulins"/>
    <property type="match status" value="1"/>
</dbReference>
<comment type="caution">
    <text evidence="4">The sequence shown here is derived from an EMBL/GenBank/DDBJ whole genome shotgun (WGS) entry which is preliminary data.</text>
</comment>
<dbReference type="InterPro" id="IPR013783">
    <property type="entry name" value="Ig-like_fold"/>
</dbReference>
<accession>A0A8T4IKC2</accession>
<gene>
    <name evidence="4" type="ORF">KDA82_04425</name>
</gene>
<evidence type="ECO:0000313" key="4">
    <source>
        <dbReference type="EMBL" id="MBR7672285.1"/>
    </source>
</evidence>
<keyword evidence="5" id="KW-1185">Reference proteome</keyword>
<keyword evidence="1" id="KW-0378">Hydrolase</keyword>
<dbReference type="InterPro" id="IPR036116">
    <property type="entry name" value="FN3_sf"/>
</dbReference>
<keyword evidence="2" id="KW-0119">Carbohydrate metabolism</keyword>
<reference evidence="4" key="1">
    <citation type="submission" date="2021-04" db="EMBL/GenBank/DDBJ databases">
        <title>Sequencing of actinobacteria type strains.</title>
        <authorList>
            <person name="Nguyen G.-S."/>
            <person name="Wentzel A."/>
        </authorList>
    </citation>
    <scope>NUCLEOTIDE SEQUENCE</scope>
    <source>
        <strain evidence="4">DSM 42095</strain>
    </source>
</reference>
<dbReference type="AlphaFoldDB" id="A0A8T4IKC2"/>
<feature type="domain" description="Fibronectin type-III" evidence="3">
    <location>
        <begin position="425"/>
        <end position="521"/>
    </location>
</feature>
<protein>
    <recommendedName>
        <fullName evidence="3">Fibronectin type-III domain-containing protein</fullName>
    </recommendedName>
</protein>
<evidence type="ECO:0000256" key="2">
    <source>
        <dbReference type="ARBA" id="ARBA00023326"/>
    </source>
</evidence>
<evidence type="ECO:0000256" key="1">
    <source>
        <dbReference type="ARBA" id="ARBA00023295"/>
    </source>
</evidence>
<dbReference type="InterPro" id="IPR003961">
    <property type="entry name" value="FN3_dom"/>
</dbReference>
<organism evidence="4 5">
    <name type="scientific">Streptomyces daliensis</name>
    <dbReference type="NCBI Taxonomy" id="299421"/>
    <lineage>
        <taxon>Bacteria</taxon>
        <taxon>Bacillati</taxon>
        <taxon>Actinomycetota</taxon>
        <taxon>Actinomycetes</taxon>
        <taxon>Kitasatosporales</taxon>
        <taxon>Streptomycetaceae</taxon>
        <taxon>Streptomyces</taxon>
    </lineage>
</organism>
<dbReference type="Gene3D" id="2.130.10.10">
    <property type="entry name" value="YVTN repeat-like/Quinoprotein amine dehydrogenase"/>
    <property type="match status" value="1"/>
</dbReference>
<dbReference type="EMBL" id="JAGSMN010000085">
    <property type="protein sequence ID" value="MBR7672285.1"/>
    <property type="molecule type" value="Genomic_DNA"/>
</dbReference>
<proteinExistence type="predicted"/>
<evidence type="ECO:0000313" key="5">
    <source>
        <dbReference type="Proteomes" id="UP000675554"/>
    </source>
</evidence>
<dbReference type="InterPro" id="IPR015943">
    <property type="entry name" value="WD40/YVTN_repeat-like_dom_sf"/>
</dbReference>
<dbReference type="Proteomes" id="UP000675554">
    <property type="component" value="Unassembled WGS sequence"/>
</dbReference>
<keyword evidence="2" id="KW-0624">Polysaccharide degradation</keyword>
<dbReference type="SUPFAM" id="SSF49265">
    <property type="entry name" value="Fibronectin type III"/>
    <property type="match status" value="1"/>
</dbReference>
<evidence type="ECO:0000259" key="3">
    <source>
        <dbReference type="PROSITE" id="PS50853"/>
    </source>
</evidence>
<dbReference type="GO" id="GO:0016798">
    <property type="term" value="F:hydrolase activity, acting on glycosyl bonds"/>
    <property type="evidence" value="ECO:0007669"/>
    <property type="project" value="UniProtKB-KW"/>
</dbReference>
<name>A0A8T4IKC2_9ACTN</name>
<keyword evidence="1" id="KW-0326">Glycosidase</keyword>